<feature type="compositionally biased region" description="Basic and acidic residues" evidence="1">
    <location>
        <begin position="1"/>
        <end position="12"/>
    </location>
</feature>
<reference evidence="2" key="1">
    <citation type="journal article" date="2021" name="Front. Microbiol.">
        <title>Comprehensive Comparative Genomics and Phenotyping of Methylobacterium Species.</title>
        <authorList>
            <person name="Alessa O."/>
            <person name="Ogura Y."/>
            <person name="Fujitani Y."/>
            <person name="Takami H."/>
            <person name="Hayashi T."/>
            <person name="Sahin N."/>
            <person name="Tani A."/>
        </authorList>
    </citation>
    <scope>NUCLEOTIDE SEQUENCE</scope>
    <source>
        <strain evidence="2">DSM 17168</strain>
    </source>
</reference>
<protein>
    <submittedName>
        <fullName evidence="2">Uncharacterized protein</fullName>
    </submittedName>
</protein>
<dbReference type="EMBL" id="BPQQ01000157">
    <property type="protein sequence ID" value="GJE04685.1"/>
    <property type="molecule type" value="Genomic_DNA"/>
</dbReference>
<evidence type="ECO:0000313" key="2">
    <source>
        <dbReference type="EMBL" id="GJE04685.1"/>
    </source>
</evidence>
<dbReference type="Proteomes" id="UP001055153">
    <property type="component" value="Unassembled WGS sequence"/>
</dbReference>
<evidence type="ECO:0000256" key="1">
    <source>
        <dbReference type="SAM" id="MobiDB-lite"/>
    </source>
</evidence>
<gene>
    <name evidence="2" type="ORF">GMJLKIPL_6651</name>
</gene>
<name>A0ABQ4SS52_9HYPH</name>
<proteinExistence type="predicted"/>
<feature type="region of interest" description="Disordered" evidence="1">
    <location>
        <begin position="1"/>
        <end position="43"/>
    </location>
</feature>
<accession>A0ABQ4SS52</accession>
<organism evidence="2 3">
    <name type="scientific">Methylobacterium isbiliense</name>
    <dbReference type="NCBI Taxonomy" id="315478"/>
    <lineage>
        <taxon>Bacteria</taxon>
        <taxon>Pseudomonadati</taxon>
        <taxon>Pseudomonadota</taxon>
        <taxon>Alphaproteobacteria</taxon>
        <taxon>Hyphomicrobiales</taxon>
        <taxon>Methylobacteriaceae</taxon>
        <taxon>Methylobacterium</taxon>
    </lineage>
</organism>
<comment type="caution">
    <text evidence="2">The sequence shown here is derived from an EMBL/GenBank/DDBJ whole genome shotgun (WGS) entry which is preliminary data.</text>
</comment>
<reference evidence="2" key="2">
    <citation type="submission" date="2021-08" db="EMBL/GenBank/DDBJ databases">
        <authorList>
            <person name="Tani A."/>
            <person name="Ola A."/>
            <person name="Ogura Y."/>
            <person name="Katsura K."/>
            <person name="Hayashi T."/>
        </authorList>
    </citation>
    <scope>NUCLEOTIDE SEQUENCE</scope>
    <source>
        <strain evidence="2">DSM 17168</strain>
    </source>
</reference>
<dbReference type="RefSeq" id="WP_283206073.1">
    <property type="nucleotide sequence ID" value="NZ_BPQQ01000157.1"/>
</dbReference>
<sequence length="43" mass="4587">MASEKKRGNREAKKPKKPVPKILAAAPSTKDVVSAAVKSANRK</sequence>
<keyword evidence="3" id="KW-1185">Reference proteome</keyword>
<evidence type="ECO:0000313" key="3">
    <source>
        <dbReference type="Proteomes" id="UP001055153"/>
    </source>
</evidence>